<dbReference type="PROSITE" id="PS51186">
    <property type="entry name" value="GNAT"/>
    <property type="match status" value="1"/>
</dbReference>
<dbReference type="InterPro" id="IPR000182">
    <property type="entry name" value="GNAT_dom"/>
</dbReference>
<evidence type="ECO:0000259" key="3">
    <source>
        <dbReference type="PROSITE" id="PS51186"/>
    </source>
</evidence>
<dbReference type="Gene3D" id="3.40.630.30">
    <property type="match status" value="1"/>
</dbReference>
<dbReference type="PANTHER" id="PTHR43420:SF12">
    <property type="entry name" value="N-ACETYLTRANSFERASE DOMAIN-CONTAINING PROTEIN"/>
    <property type="match status" value="1"/>
</dbReference>
<evidence type="ECO:0000256" key="2">
    <source>
        <dbReference type="ARBA" id="ARBA00023315"/>
    </source>
</evidence>
<organism evidence="4 5">
    <name type="scientific">Loigolactobacillus jiayinensis</name>
    <dbReference type="NCBI Taxonomy" id="2486016"/>
    <lineage>
        <taxon>Bacteria</taxon>
        <taxon>Bacillati</taxon>
        <taxon>Bacillota</taxon>
        <taxon>Bacilli</taxon>
        <taxon>Lactobacillales</taxon>
        <taxon>Lactobacillaceae</taxon>
        <taxon>Loigolactobacillus</taxon>
    </lineage>
</organism>
<dbReference type="GO" id="GO:0016746">
    <property type="term" value="F:acyltransferase activity"/>
    <property type="evidence" value="ECO:0007669"/>
    <property type="project" value="UniProtKB-KW"/>
</dbReference>
<name>A0ABW1RDM6_9LACO</name>
<gene>
    <name evidence="4" type="ORF">ACFQGP_04595</name>
</gene>
<keyword evidence="1 4" id="KW-0808">Transferase</keyword>
<keyword evidence="5" id="KW-1185">Reference proteome</keyword>
<evidence type="ECO:0000313" key="5">
    <source>
        <dbReference type="Proteomes" id="UP001596289"/>
    </source>
</evidence>
<dbReference type="SUPFAM" id="SSF55729">
    <property type="entry name" value="Acyl-CoA N-acyltransferases (Nat)"/>
    <property type="match status" value="1"/>
</dbReference>
<dbReference type="Pfam" id="PF00583">
    <property type="entry name" value="Acetyltransf_1"/>
    <property type="match status" value="1"/>
</dbReference>
<keyword evidence="2 4" id="KW-0012">Acyltransferase</keyword>
<reference evidence="5" key="1">
    <citation type="journal article" date="2019" name="Int. J. Syst. Evol. Microbiol.">
        <title>The Global Catalogue of Microorganisms (GCM) 10K type strain sequencing project: providing services to taxonomists for standard genome sequencing and annotation.</title>
        <authorList>
            <consortium name="The Broad Institute Genomics Platform"/>
            <consortium name="The Broad Institute Genome Sequencing Center for Infectious Disease"/>
            <person name="Wu L."/>
            <person name="Ma J."/>
        </authorList>
    </citation>
    <scope>NUCLEOTIDE SEQUENCE [LARGE SCALE GENOMIC DNA]</scope>
    <source>
        <strain evidence="5">CCM 8904</strain>
    </source>
</reference>
<comment type="caution">
    <text evidence="4">The sequence shown here is derived from an EMBL/GenBank/DDBJ whole genome shotgun (WGS) entry which is preliminary data.</text>
</comment>
<dbReference type="InterPro" id="IPR050680">
    <property type="entry name" value="YpeA/RimI_acetyltransf"/>
</dbReference>
<dbReference type="InterPro" id="IPR016181">
    <property type="entry name" value="Acyl_CoA_acyltransferase"/>
</dbReference>
<dbReference type="PANTHER" id="PTHR43420">
    <property type="entry name" value="ACETYLTRANSFERASE"/>
    <property type="match status" value="1"/>
</dbReference>
<dbReference type="RefSeq" id="WP_125551054.1">
    <property type="nucleotide sequence ID" value="NZ_JBHSSL010000025.1"/>
</dbReference>
<dbReference type="EC" id="2.3.1.-" evidence="4"/>
<evidence type="ECO:0000256" key="1">
    <source>
        <dbReference type="ARBA" id="ARBA00022679"/>
    </source>
</evidence>
<proteinExistence type="predicted"/>
<dbReference type="Proteomes" id="UP001596289">
    <property type="component" value="Unassembled WGS sequence"/>
</dbReference>
<dbReference type="CDD" id="cd04301">
    <property type="entry name" value="NAT_SF"/>
    <property type="match status" value="1"/>
</dbReference>
<protein>
    <submittedName>
        <fullName evidence="4">GNAT family N-acetyltransferase</fullName>
        <ecNumber evidence="4">2.3.1.-</ecNumber>
    </submittedName>
</protein>
<accession>A0ABW1RDM6</accession>
<evidence type="ECO:0000313" key="4">
    <source>
        <dbReference type="EMBL" id="MFC6169858.1"/>
    </source>
</evidence>
<sequence>MEIIKLSDATRDRRPEVSRIFVASFYDWLKFFSKDQAKLTRAFTHIFNPAVFYVAIADGAVLGFAACTDDRVPSIRLQQSKLRHHLGWFRGTIAYKILKKEFEDKPYPFKMQPTMGAIEFVATDSQHRGRGVATQIIQYLHAHTPYQTYVLEVADTNTKAISLYEKLGYQVFKKVAETHPKQSGFNNYLYMKYTKKMHATR</sequence>
<feature type="domain" description="N-acetyltransferase" evidence="3">
    <location>
        <begin position="4"/>
        <end position="196"/>
    </location>
</feature>
<dbReference type="EMBL" id="JBHSSL010000025">
    <property type="protein sequence ID" value="MFC6169858.1"/>
    <property type="molecule type" value="Genomic_DNA"/>
</dbReference>